<keyword evidence="6 18" id="KW-0732">Signal</keyword>
<evidence type="ECO:0000256" key="9">
    <source>
        <dbReference type="ARBA" id="ARBA00022989"/>
    </source>
</evidence>
<keyword evidence="12 21" id="KW-0675">Receptor</keyword>
<dbReference type="Gene3D" id="2.20.28.230">
    <property type="match status" value="2"/>
</dbReference>
<keyword evidence="5 17" id="KW-0812">Transmembrane</keyword>
<keyword evidence="8" id="KW-0391">Immunity</keyword>
<evidence type="ECO:0000256" key="5">
    <source>
        <dbReference type="ARBA" id="ARBA00022692"/>
    </source>
</evidence>
<feature type="disulfide bond" evidence="15">
    <location>
        <begin position="115"/>
        <end position="158"/>
    </location>
</feature>
<dbReference type="InterPro" id="IPR000436">
    <property type="entry name" value="Sushi_SCR_CCP_dom"/>
</dbReference>
<dbReference type="InterPro" id="IPR035976">
    <property type="entry name" value="Sushi/SCR/CCP_sf"/>
</dbReference>
<accession>A0ABM3XHV9</accession>
<dbReference type="PROSITE" id="PS50923">
    <property type="entry name" value="SUSHI"/>
    <property type="match status" value="1"/>
</dbReference>
<dbReference type="Proteomes" id="UP001652624">
    <property type="component" value="Chromosome 6"/>
</dbReference>
<keyword evidence="10 17" id="KW-0472">Membrane</keyword>
<feature type="region of interest" description="Disordered" evidence="16">
    <location>
        <begin position="176"/>
        <end position="223"/>
    </location>
</feature>
<evidence type="ECO:0000256" key="3">
    <source>
        <dbReference type="ARBA" id="ARBA00013445"/>
    </source>
</evidence>
<keyword evidence="11 15" id="KW-1015">Disulfide bond</keyword>
<keyword evidence="4 15" id="KW-0768">Sushi</keyword>
<feature type="transmembrane region" description="Helical" evidence="17">
    <location>
        <begin position="234"/>
        <end position="255"/>
    </location>
</feature>
<evidence type="ECO:0000256" key="11">
    <source>
        <dbReference type="ARBA" id="ARBA00023157"/>
    </source>
</evidence>
<keyword evidence="9 17" id="KW-1133">Transmembrane helix</keyword>
<evidence type="ECO:0000256" key="8">
    <source>
        <dbReference type="ARBA" id="ARBA00022859"/>
    </source>
</evidence>
<gene>
    <name evidence="21" type="primary">IL2RA</name>
</gene>
<evidence type="ECO:0000256" key="13">
    <source>
        <dbReference type="ARBA" id="ARBA00023180"/>
    </source>
</evidence>
<dbReference type="SMART" id="SM00032">
    <property type="entry name" value="CCP"/>
    <property type="match status" value="2"/>
</dbReference>
<comment type="caution">
    <text evidence="15">Lacks conserved residue(s) required for the propagation of feature annotation.</text>
</comment>
<evidence type="ECO:0000256" key="4">
    <source>
        <dbReference type="ARBA" id="ARBA00022659"/>
    </source>
</evidence>
<name>A0ABM3XHV9_ERIEU</name>
<feature type="domain" description="Sushi" evidence="19">
    <location>
        <begin position="113"/>
        <end position="176"/>
    </location>
</feature>
<evidence type="ECO:0000256" key="7">
    <source>
        <dbReference type="ARBA" id="ARBA00022737"/>
    </source>
</evidence>
<feature type="region of interest" description="Disordered" evidence="16">
    <location>
        <begin position="89"/>
        <end position="123"/>
    </location>
</feature>
<comment type="function">
    <text evidence="1">Receptor for interleukin-2. The receptor is involved in the regulation of immune tolerance by controlling regulatory T cells (TREGs) activity. TREGs suppress the activation and expansion of autoreactive T-cells.</text>
</comment>
<reference evidence="21" key="1">
    <citation type="submission" date="2025-08" db="UniProtKB">
        <authorList>
            <consortium name="RefSeq"/>
        </authorList>
    </citation>
    <scope>IDENTIFICATION</scope>
</reference>
<dbReference type="Gene3D" id="2.10.70.10">
    <property type="entry name" value="Complement Module, domain 1"/>
    <property type="match status" value="1"/>
</dbReference>
<dbReference type="RefSeq" id="XP_060048404.1">
    <property type="nucleotide sequence ID" value="XM_060192421.1"/>
</dbReference>
<evidence type="ECO:0000313" key="21">
    <source>
        <dbReference type="RefSeq" id="XP_060048404.1"/>
    </source>
</evidence>
<evidence type="ECO:0000259" key="19">
    <source>
        <dbReference type="PROSITE" id="PS50923"/>
    </source>
</evidence>
<keyword evidence="7" id="KW-0677">Repeat</keyword>
<dbReference type="GeneID" id="132538957"/>
<keyword evidence="20" id="KW-1185">Reference proteome</keyword>
<comment type="subunit">
    <text evidence="14">Non-covalent dimer of an alpha and a beta subunit. IL2R exists in 3 different forms: a high affinity dimer, an intermediate affinity monomer (beta subunit), and a low affinity monomer (alpha subunit). The high and intermediate affinity forms also associate with a gamma subunit.</text>
</comment>
<evidence type="ECO:0000256" key="17">
    <source>
        <dbReference type="SAM" id="Phobius"/>
    </source>
</evidence>
<dbReference type="PANTHER" id="PTHR10573">
    <property type="entry name" value="INTERLEUKIN-2 RECEPTOR ALPHA CHAIN"/>
    <property type="match status" value="1"/>
</dbReference>
<feature type="signal peptide" evidence="18">
    <location>
        <begin position="1"/>
        <end position="19"/>
    </location>
</feature>
<evidence type="ECO:0000256" key="15">
    <source>
        <dbReference type="PROSITE-ProRule" id="PRU00302"/>
    </source>
</evidence>
<feature type="compositionally biased region" description="Low complexity" evidence="16">
    <location>
        <begin position="199"/>
        <end position="223"/>
    </location>
</feature>
<evidence type="ECO:0000313" key="20">
    <source>
        <dbReference type="Proteomes" id="UP001652624"/>
    </source>
</evidence>
<comment type="subcellular location">
    <subcellularLocation>
        <location evidence="2">Membrane</location>
        <topology evidence="2">Single-pass type I membrane protein</topology>
    </subcellularLocation>
</comment>
<evidence type="ECO:0000256" key="10">
    <source>
        <dbReference type="ARBA" id="ARBA00023136"/>
    </source>
</evidence>
<sequence length="267" mass="29729">MEAHRVLWGLLTLIVTASSHTEFCEQNPPEVSNATFRALQYKMGTLVLCDCERGFRRQGAAFLNCTGNASHTFWANRCHCRRMLLISPQSEEEKERKPTESLSQTQPRDHLPGHCLEPPPWEHEKPTRSYNFVVGQEVLYRCTQGPGAPQGGSSWSVCMVSCGKKHWTKPQVNCRKDALTPGEEPPAASPKDPPEGDITCTPTTRPTVPTDTTGSQEPTDTTTTAETFTFTTKFQIAVAICLLLLGILLLSGLAWQWRCRRNSRGTI</sequence>
<evidence type="ECO:0000256" key="1">
    <source>
        <dbReference type="ARBA" id="ARBA00002381"/>
    </source>
</evidence>
<keyword evidence="13" id="KW-0325">Glycoprotein</keyword>
<proteinExistence type="predicted"/>
<dbReference type="PANTHER" id="PTHR10573:SF0">
    <property type="entry name" value="INTERLEUKIN-2 RECEPTOR SUBUNIT ALPHA"/>
    <property type="match status" value="1"/>
</dbReference>
<feature type="chain" id="PRO_5047474747" description="Interleukin-2 receptor subunit alpha" evidence="18">
    <location>
        <begin position="20"/>
        <end position="267"/>
    </location>
</feature>
<organism evidence="20 21">
    <name type="scientific">Erinaceus europaeus</name>
    <name type="common">Western European hedgehog</name>
    <dbReference type="NCBI Taxonomy" id="9365"/>
    <lineage>
        <taxon>Eukaryota</taxon>
        <taxon>Metazoa</taxon>
        <taxon>Chordata</taxon>
        <taxon>Craniata</taxon>
        <taxon>Vertebrata</taxon>
        <taxon>Euteleostomi</taxon>
        <taxon>Mammalia</taxon>
        <taxon>Eutheria</taxon>
        <taxon>Laurasiatheria</taxon>
        <taxon>Eulipotyphla</taxon>
        <taxon>Erinaceidae</taxon>
        <taxon>Erinaceinae</taxon>
        <taxon>Erinaceus</taxon>
    </lineage>
</organism>
<dbReference type="InterPro" id="IPR015486">
    <property type="entry name" value="IL-2_rcpt_alpha"/>
</dbReference>
<evidence type="ECO:0000256" key="12">
    <source>
        <dbReference type="ARBA" id="ARBA00023170"/>
    </source>
</evidence>
<dbReference type="SUPFAM" id="SSF57535">
    <property type="entry name" value="Complement control module/SCR domain"/>
    <property type="match status" value="2"/>
</dbReference>
<protein>
    <recommendedName>
        <fullName evidence="3">Interleukin-2 receptor subunit alpha</fullName>
    </recommendedName>
</protein>
<evidence type="ECO:0000256" key="6">
    <source>
        <dbReference type="ARBA" id="ARBA00022729"/>
    </source>
</evidence>
<evidence type="ECO:0000256" key="16">
    <source>
        <dbReference type="SAM" id="MobiDB-lite"/>
    </source>
</evidence>
<evidence type="ECO:0000256" key="2">
    <source>
        <dbReference type="ARBA" id="ARBA00004479"/>
    </source>
</evidence>
<evidence type="ECO:0000256" key="18">
    <source>
        <dbReference type="SAM" id="SignalP"/>
    </source>
</evidence>
<evidence type="ECO:0000256" key="14">
    <source>
        <dbReference type="ARBA" id="ARBA00025938"/>
    </source>
</evidence>